<evidence type="ECO:0000256" key="2">
    <source>
        <dbReference type="ARBA" id="ARBA00022490"/>
    </source>
</evidence>
<comment type="caution">
    <text evidence="14">The sequence shown here is derived from an EMBL/GenBank/DDBJ whole genome shotgun (WGS) entry which is preliminary data.</text>
</comment>
<dbReference type="PROSITE" id="PS01135">
    <property type="entry name" value="FTSZ_2"/>
    <property type="match status" value="1"/>
</dbReference>
<evidence type="ECO:0000313" key="15">
    <source>
        <dbReference type="Proteomes" id="UP000599578"/>
    </source>
</evidence>
<evidence type="ECO:0000259" key="13">
    <source>
        <dbReference type="SMART" id="SM00865"/>
    </source>
</evidence>
<protein>
    <recommendedName>
        <fullName evidence="8 9">Cell division protein FtsZ</fullName>
    </recommendedName>
</protein>
<feature type="binding site" evidence="8">
    <location>
        <position position="139"/>
    </location>
    <ligand>
        <name>GTP</name>
        <dbReference type="ChEBI" id="CHEBI:37565"/>
    </ligand>
</feature>
<feature type="region of interest" description="Disordered" evidence="11">
    <location>
        <begin position="356"/>
        <end position="398"/>
    </location>
</feature>
<dbReference type="SMART" id="SM00865">
    <property type="entry name" value="Tubulin_C"/>
    <property type="match status" value="1"/>
</dbReference>
<proteinExistence type="inferred from homology"/>
<dbReference type="InterPro" id="IPR018316">
    <property type="entry name" value="Tubulin/FtsZ_2-layer-sand-dom"/>
</dbReference>
<dbReference type="InterPro" id="IPR045061">
    <property type="entry name" value="FtsZ/CetZ"/>
</dbReference>
<dbReference type="Gene3D" id="3.40.50.1440">
    <property type="entry name" value="Tubulin/FtsZ, GTPase domain"/>
    <property type="match status" value="1"/>
</dbReference>
<dbReference type="FunFam" id="3.40.50.1440:FF:000023">
    <property type="entry name" value="Cell division protein FtsZ"/>
    <property type="match status" value="1"/>
</dbReference>
<dbReference type="SMART" id="SM00864">
    <property type="entry name" value="Tubulin"/>
    <property type="match status" value="1"/>
</dbReference>
<dbReference type="AlphaFoldDB" id="A0A917ZG70"/>
<evidence type="ECO:0000256" key="8">
    <source>
        <dbReference type="HAMAP-Rule" id="MF_00909"/>
    </source>
</evidence>
<dbReference type="SUPFAM" id="SSF52490">
    <property type="entry name" value="Tubulin nucleotide-binding domain-like"/>
    <property type="match status" value="1"/>
</dbReference>
<evidence type="ECO:0000256" key="7">
    <source>
        <dbReference type="ARBA" id="ARBA00023306"/>
    </source>
</evidence>
<dbReference type="PANTHER" id="PTHR30314">
    <property type="entry name" value="CELL DIVISION PROTEIN FTSZ-RELATED"/>
    <property type="match status" value="1"/>
</dbReference>
<dbReference type="InterPro" id="IPR020805">
    <property type="entry name" value="Cell_div_FtsZ_CS"/>
</dbReference>
<keyword evidence="5 8" id="KW-0342">GTP-binding</keyword>
<keyword evidence="2 8" id="KW-0963">Cytoplasm</keyword>
<evidence type="ECO:0000256" key="1">
    <source>
        <dbReference type="ARBA" id="ARBA00009690"/>
    </source>
</evidence>
<keyword evidence="6 8" id="KW-0717">Septation</keyword>
<gene>
    <name evidence="8 14" type="primary">ftsZ</name>
    <name evidence="14" type="ORF">GCM10011348_24060</name>
</gene>
<feature type="domain" description="Tubulin/FtsZ 2-layer sandwich" evidence="13">
    <location>
        <begin position="207"/>
        <end position="325"/>
    </location>
</feature>
<evidence type="ECO:0000313" key="14">
    <source>
        <dbReference type="EMBL" id="GGO82506.1"/>
    </source>
</evidence>
<feature type="domain" description="Tubulin/FtsZ GTPase" evidence="12">
    <location>
        <begin position="13"/>
        <end position="205"/>
    </location>
</feature>
<keyword evidence="15" id="KW-1185">Reference proteome</keyword>
<evidence type="ECO:0000259" key="12">
    <source>
        <dbReference type="SMART" id="SM00864"/>
    </source>
</evidence>
<dbReference type="GO" id="GO:0032153">
    <property type="term" value="C:cell division site"/>
    <property type="evidence" value="ECO:0007669"/>
    <property type="project" value="UniProtKB-UniRule"/>
</dbReference>
<dbReference type="RefSeq" id="WP_188860841.1">
    <property type="nucleotide sequence ID" value="NZ_BMLT01000005.1"/>
</dbReference>
<feature type="binding site" evidence="8">
    <location>
        <position position="187"/>
    </location>
    <ligand>
        <name>GTP</name>
        <dbReference type="ChEBI" id="CHEBI:37565"/>
    </ligand>
</feature>
<feature type="binding site" evidence="8">
    <location>
        <begin position="108"/>
        <end position="110"/>
    </location>
    <ligand>
        <name>GTP</name>
        <dbReference type="ChEBI" id="CHEBI:37565"/>
    </ligand>
</feature>
<dbReference type="GO" id="GO:0003924">
    <property type="term" value="F:GTPase activity"/>
    <property type="evidence" value="ECO:0007669"/>
    <property type="project" value="UniProtKB-UniRule"/>
</dbReference>
<sequence>MFELVDNVPQSAVIKVIGVGGGGGNAVHHMVSSEVEGVEFICANTDAQALNHMSARSVLQIGGELTKGLGAGANPEVGRQAAVEDRDRIAEMIRGADMVFITAGMGGGTGTGAAPIVAEVAREMGILTVAVVTKPFPFEGRKRLKIAEEGIKELRDSVDSLIIIPNEKLMQVLGRNCSLMNAFSTANDVLKGAVQGIADLITRPGMINVDFADVRTVMSEMGMAMMGTGLARGDERAALAAEAAIKSPLLEDVDLKGASGILVNITAGLDLSLGEFTEVGNIVEEYASDDATIVVGTVIDPELTDDIKVTVVATGLDKRRDEIRVVSNNGARKPDGGLDMNNIELPTVLRRRRQEALLDEPEGPVEQESQPSRLRQTGTGQAEYGALDIPTFLRRQAD</sequence>
<dbReference type="GO" id="GO:0005737">
    <property type="term" value="C:cytoplasm"/>
    <property type="evidence" value="ECO:0007669"/>
    <property type="project" value="UniProtKB-SubCell"/>
</dbReference>
<organism evidence="14 15">
    <name type="scientific">Marinobacterium nitratireducens</name>
    <dbReference type="NCBI Taxonomy" id="518897"/>
    <lineage>
        <taxon>Bacteria</taxon>
        <taxon>Pseudomonadati</taxon>
        <taxon>Pseudomonadota</taxon>
        <taxon>Gammaproteobacteria</taxon>
        <taxon>Oceanospirillales</taxon>
        <taxon>Oceanospirillaceae</taxon>
        <taxon>Marinobacterium</taxon>
    </lineage>
</organism>
<dbReference type="InterPro" id="IPR000158">
    <property type="entry name" value="Cell_div_FtsZ"/>
</dbReference>
<dbReference type="InterPro" id="IPR036525">
    <property type="entry name" value="Tubulin/FtsZ_GTPase_sf"/>
</dbReference>
<feature type="binding site" evidence="8">
    <location>
        <begin position="21"/>
        <end position="25"/>
    </location>
    <ligand>
        <name>GTP</name>
        <dbReference type="ChEBI" id="CHEBI:37565"/>
    </ligand>
</feature>
<feature type="compositionally biased region" description="Polar residues" evidence="11">
    <location>
        <begin position="367"/>
        <end position="380"/>
    </location>
</feature>
<dbReference type="InterPro" id="IPR037103">
    <property type="entry name" value="Tubulin/FtsZ-like_C"/>
</dbReference>
<dbReference type="InterPro" id="IPR024757">
    <property type="entry name" value="FtsZ_C"/>
</dbReference>
<keyword evidence="3 8" id="KW-0132">Cell division</keyword>
<evidence type="ECO:0000256" key="3">
    <source>
        <dbReference type="ARBA" id="ARBA00022618"/>
    </source>
</evidence>
<dbReference type="GO" id="GO:0005525">
    <property type="term" value="F:GTP binding"/>
    <property type="evidence" value="ECO:0007669"/>
    <property type="project" value="UniProtKB-UniRule"/>
</dbReference>
<comment type="similarity">
    <text evidence="1 8 10">Belongs to the FtsZ family.</text>
</comment>
<evidence type="ECO:0000256" key="11">
    <source>
        <dbReference type="SAM" id="MobiDB-lite"/>
    </source>
</evidence>
<name>A0A917ZG70_9GAMM</name>
<feature type="binding site" evidence="8">
    <location>
        <position position="143"/>
    </location>
    <ligand>
        <name>GTP</name>
        <dbReference type="ChEBI" id="CHEBI:37565"/>
    </ligand>
</feature>
<reference evidence="14 15" key="1">
    <citation type="journal article" date="2014" name="Int. J. Syst. Evol. Microbiol.">
        <title>Complete genome sequence of Corynebacterium casei LMG S-19264T (=DSM 44701T), isolated from a smear-ripened cheese.</title>
        <authorList>
            <consortium name="US DOE Joint Genome Institute (JGI-PGF)"/>
            <person name="Walter F."/>
            <person name="Albersmeier A."/>
            <person name="Kalinowski J."/>
            <person name="Ruckert C."/>
        </authorList>
    </citation>
    <scope>NUCLEOTIDE SEQUENCE [LARGE SCALE GENOMIC DNA]</scope>
    <source>
        <strain evidence="14 15">CGMCC 1.7286</strain>
    </source>
</reference>
<evidence type="ECO:0000256" key="4">
    <source>
        <dbReference type="ARBA" id="ARBA00022741"/>
    </source>
</evidence>
<dbReference type="SUPFAM" id="SSF55307">
    <property type="entry name" value="Tubulin C-terminal domain-like"/>
    <property type="match status" value="1"/>
</dbReference>
<evidence type="ECO:0000256" key="5">
    <source>
        <dbReference type="ARBA" id="ARBA00023134"/>
    </source>
</evidence>
<dbReference type="NCBIfam" id="TIGR00065">
    <property type="entry name" value="ftsZ"/>
    <property type="match status" value="1"/>
</dbReference>
<keyword evidence="4 8" id="KW-0547">Nucleotide-binding</keyword>
<dbReference type="PROSITE" id="PS01134">
    <property type="entry name" value="FTSZ_1"/>
    <property type="match status" value="1"/>
</dbReference>
<dbReference type="PANTHER" id="PTHR30314:SF3">
    <property type="entry name" value="MITOCHONDRIAL DIVISION PROTEIN FSZA"/>
    <property type="match status" value="1"/>
</dbReference>
<comment type="subunit">
    <text evidence="8">Homodimer. Polymerizes to form a dynamic ring structure in a strictly GTP-dependent manner. Interacts directly with several other division proteins.</text>
</comment>
<dbReference type="InterPro" id="IPR008280">
    <property type="entry name" value="Tub_FtsZ_C"/>
</dbReference>
<dbReference type="GO" id="GO:0000917">
    <property type="term" value="P:division septum assembly"/>
    <property type="evidence" value="ECO:0007669"/>
    <property type="project" value="UniProtKB-KW"/>
</dbReference>
<dbReference type="GO" id="GO:0043093">
    <property type="term" value="P:FtsZ-dependent cytokinesis"/>
    <property type="evidence" value="ECO:0007669"/>
    <property type="project" value="UniProtKB-UniRule"/>
</dbReference>
<dbReference type="Pfam" id="PF00091">
    <property type="entry name" value="Tubulin"/>
    <property type="match status" value="1"/>
</dbReference>
<evidence type="ECO:0000256" key="6">
    <source>
        <dbReference type="ARBA" id="ARBA00023210"/>
    </source>
</evidence>
<dbReference type="Gene3D" id="3.30.1330.20">
    <property type="entry name" value="Tubulin/FtsZ, C-terminal domain"/>
    <property type="match status" value="1"/>
</dbReference>
<dbReference type="GO" id="GO:0051258">
    <property type="term" value="P:protein polymerization"/>
    <property type="evidence" value="ECO:0007669"/>
    <property type="project" value="UniProtKB-UniRule"/>
</dbReference>
<comment type="subcellular location">
    <subcellularLocation>
        <location evidence="8">Cytoplasm</location>
    </subcellularLocation>
    <text evidence="8">Assembles at midcell at the inner surface of the cytoplasmic membrane.</text>
</comment>
<evidence type="ECO:0000256" key="9">
    <source>
        <dbReference type="NCBIfam" id="TIGR00065"/>
    </source>
</evidence>
<dbReference type="CDD" id="cd02201">
    <property type="entry name" value="FtsZ_type1"/>
    <property type="match status" value="1"/>
</dbReference>
<accession>A0A917ZG70</accession>
<dbReference type="EMBL" id="BMLT01000005">
    <property type="protein sequence ID" value="GGO82506.1"/>
    <property type="molecule type" value="Genomic_DNA"/>
</dbReference>
<dbReference type="Pfam" id="PF12327">
    <property type="entry name" value="FtsZ_C"/>
    <property type="match status" value="1"/>
</dbReference>
<dbReference type="Proteomes" id="UP000599578">
    <property type="component" value="Unassembled WGS sequence"/>
</dbReference>
<evidence type="ECO:0000256" key="10">
    <source>
        <dbReference type="RuleBase" id="RU000631"/>
    </source>
</evidence>
<dbReference type="HAMAP" id="MF_00909">
    <property type="entry name" value="FtsZ"/>
    <property type="match status" value="1"/>
</dbReference>
<keyword evidence="7 8" id="KW-0131">Cell cycle</keyword>
<dbReference type="PRINTS" id="PR00423">
    <property type="entry name" value="CELLDVISFTSZ"/>
</dbReference>
<comment type="function">
    <text evidence="8 10">Essential cell division protein that forms a contractile ring structure (Z ring) at the future cell division site. The regulation of the ring assembly controls the timing and the location of cell division. One of the functions of the FtsZ ring is to recruit other cell division proteins to the septum to produce a new cell wall between the dividing cells. Binds GTP and shows GTPase activity.</text>
</comment>
<dbReference type="InterPro" id="IPR003008">
    <property type="entry name" value="Tubulin_FtsZ_GTPase"/>
</dbReference>